<dbReference type="PANTHER" id="PTHR35562:SF2">
    <property type="entry name" value="DNA ENDONUCLEASE SMRA-RELATED"/>
    <property type="match status" value="1"/>
</dbReference>
<organism evidence="3 4">
    <name type="scientific">Candidatus Bilophila faecipullorum</name>
    <dbReference type="NCBI Taxonomy" id="2838482"/>
    <lineage>
        <taxon>Bacteria</taxon>
        <taxon>Pseudomonadati</taxon>
        <taxon>Thermodesulfobacteriota</taxon>
        <taxon>Desulfovibrionia</taxon>
        <taxon>Desulfovibrionales</taxon>
        <taxon>Desulfovibrionaceae</taxon>
        <taxon>Bilophila</taxon>
    </lineage>
</organism>
<dbReference type="PROSITE" id="PS50828">
    <property type="entry name" value="SMR"/>
    <property type="match status" value="1"/>
</dbReference>
<dbReference type="Gene3D" id="3.30.1370.110">
    <property type="match status" value="1"/>
</dbReference>
<protein>
    <submittedName>
        <fullName evidence="3">Smr/MutS family protein</fullName>
    </submittedName>
</protein>
<reference evidence="3" key="1">
    <citation type="journal article" date="2021" name="PeerJ">
        <title>Extensive microbial diversity within the chicken gut microbiome revealed by metagenomics and culture.</title>
        <authorList>
            <person name="Gilroy R."/>
            <person name="Ravi A."/>
            <person name="Getino M."/>
            <person name="Pursley I."/>
            <person name="Horton D.L."/>
            <person name="Alikhan N.F."/>
            <person name="Baker D."/>
            <person name="Gharbi K."/>
            <person name="Hall N."/>
            <person name="Watson M."/>
            <person name="Adriaenssens E.M."/>
            <person name="Foster-Nyarko E."/>
            <person name="Jarju S."/>
            <person name="Secka A."/>
            <person name="Antonio M."/>
            <person name="Oren A."/>
            <person name="Chaudhuri R.R."/>
            <person name="La Ragione R."/>
            <person name="Hildebrand F."/>
            <person name="Pallen M.J."/>
        </authorList>
    </citation>
    <scope>NUCLEOTIDE SEQUENCE</scope>
    <source>
        <strain evidence="3">ChiSxjej5B17-1746</strain>
    </source>
</reference>
<accession>A0A9D1R0Z4</accession>
<dbReference type="SUPFAM" id="SSF160443">
    <property type="entry name" value="SMR domain-like"/>
    <property type="match status" value="1"/>
</dbReference>
<evidence type="ECO:0000313" key="3">
    <source>
        <dbReference type="EMBL" id="HIW78940.1"/>
    </source>
</evidence>
<feature type="region of interest" description="Disordered" evidence="1">
    <location>
        <begin position="1"/>
        <end position="27"/>
    </location>
</feature>
<feature type="non-terminal residue" evidence="3">
    <location>
        <position position="187"/>
    </location>
</feature>
<evidence type="ECO:0000256" key="1">
    <source>
        <dbReference type="SAM" id="MobiDB-lite"/>
    </source>
</evidence>
<dbReference type="Pfam" id="PF01713">
    <property type="entry name" value="Smr"/>
    <property type="match status" value="1"/>
</dbReference>
<evidence type="ECO:0000259" key="2">
    <source>
        <dbReference type="PROSITE" id="PS50828"/>
    </source>
</evidence>
<gene>
    <name evidence="3" type="ORF">H9874_07335</name>
</gene>
<dbReference type="EMBL" id="DXGI01000279">
    <property type="protein sequence ID" value="HIW78940.1"/>
    <property type="molecule type" value="Genomic_DNA"/>
</dbReference>
<feature type="compositionally biased region" description="Pro residues" evidence="1">
    <location>
        <begin position="1"/>
        <end position="10"/>
    </location>
</feature>
<dbReference type="AlphaFoldDB" id="A0A9D1R0Z4"/>
<dbReference type="InterPro" id="IPR036063">
    <property type="entry name" value="Smr_dom_sf"/>
</dbReference>
<sequence length="187" mass="20057">MPAQPAPGKAPSPNGTPQAKNVPDEDASFFAAVRDVKPLAGKGREVAAETPPLPQQVQAPGNPLQEFMEGKLEFALAFTDEYVEGHVLGLDLLTVGKLQAGQFSPESHLDLHGMNAQQAFEALVGFFRAAYFKGQRTVLVVPGRGRNSPHGVPILREKVQEWFTQDPFKRVILAFCTARPADGGAGA</sequence>
<proteinExistence type="predicted"/>
<reference evidence="3" key="2">
    <citation type="submission" date="2021-04" db="EMBL/GenBank/DDBJ databases">
        <authorList>
            <person name="Gilroy R."/>
        </authorList>
    </citation>
    <scope>NUCLEOTIDE SEQUENCE</scope>
    <source>
        <strain evidence="3">ChiSxjej5B17-1746</strain>
    </source>
</reference>
<evidence type="ECO:0000313" key="4">
    <source>
        <dbReference type="Proteomes" id="UP000824264"/>
    </source>
</evidence>
<dbReference type="PANTHER" id="PTHR35562">
    <property type="entry name" value="DNA ENDONUCLEASE SMRA-RELATED"/>
    <property type="match status" value="1"/>
</dbReference>
<dbReference type="Proteomes" id="UP000824264">
    <property type="component" value="Unassembled WGS sequence"/>
</dbReference>
<feature type="domain" description="Smr" evidence="2">
    <location>
        <begin position="109"/>
        <end position="187"/>
    </location>
</feature>
<name>A0A9D1R0Z4_9BACT</name>
<dbReference type="InterPro" id="IPR002625">
    <property type="entry name" value="Smr_dom"/>
</dbReference>
<comment type="caution">
    <text evidence="3">The sequence shown here is derived from an EMBL/GenBank/DDBJ whole genome shotgun (WGS) entry which is preliminary data.</text>
</comment>